<dbReference type="AlphaFoldDB" id="A0A9P6HVL4"/>
<dbReference type="EMBL" id="WIUZ02000001">
    <property type="protein sequence ID" value="KAF9793537.1"/>
    <property type="molecule type" value="Genomic_DNA"/>
</dbReference>
<sequence>MTNCDLTPAFWCQTGFLGVCGLDELAGSHINDRARRTCGDALRGTQRRAQRVRFGEQDQSGTVTRQGLDNILSQGSSEQIATTYEADEPSEGCESPTFSFSARFSDSMWTKQQHSISVSGFRSPQSWRLYEALVAFAPELHRFARVEVKTVGPFRKESFVNTNNGIGNEEAYLQAGAMLHGRKQTTTTTSQWRKGKRRWDPHHFEPFEGASDAGPTRNRGYRGCRRTRDLPSSLAEDTEVVGDGIPAGGRSGLELVVERWLSEFGWRDGGHSRDGWDNFVTTTLACGKRLKLANLHWDVGERHPKSPWPCILLVMILLTVIDHADVDNWVDVGRVPASLTGAGQNAVSPWVSMTPGRVGSQDRPILLGAPGLLRYEIPSARLISSSALAIIPLTTYPAVGNPEKPFGCQGCFLEFADSMYWVNGAHEHTSVDASFTRAPLRSAEGWRHWSIEFLSIALAALGESRRLFAQPGTLQFHFLRVARRILNRLTDATATFPNVDSRMVVVSERVRRSSKEGDFQTYPKDASAREAAIPGTPEAAIAHYVPEVTVALGFRVFFVYLHCSRLLDPQLASLLIESADLPIHLIRRSHGTTRNEKSFVIPRRSMYRVVTARRHIHSGGPLKVGEFQTDSRGMASDHKQQVDEFRDSLRSDGAFSMKEAARLCKENDALSRIPDFPRRILLRSGKLPRNQDVGQLVSLVDGHLGGLFALDWDPPTQQFSRADDPSTDDNDNFLGRIRFLRRHFRDRFACCALVKELCGSASVDLTSGGFSNNGIPGQDL</sequence>
<gene>
    <name evidence="2" type="ORF">BJ322DRAFT_1216166</name>
</gene>
<reference evidence="2" key="2">
    <citation type="submission" date="2020-11" db="EMBL/GenBank/DDBJ databases">
        <authorList>
            <consortium name="DOE Joint Genome Institute"/>
            <person name="Kuo A."/>
            <person name="Miyauchi S."/>
            <person name="Kiss E."/>
            <person name="Drula E."/>
            <person name="Kohler A."/>
            <person name="Sanchez-Garcia M."/>
            <person name="Andreopoulos B."/>
            <person name="Barry K.W."/>
            <person name="Bonito G."/>
            <person name="Buee M."/>
            <person name="Carver A."/>
            <person name="Chen C."/>
            <person name="Cichocki N."/>
            <person name="Clum A."/>
            <person name="Culley D."/>
            <person name="Crous P.W."/>
            <person name="Fauchery L."/>
            <person name="Girlanda M."/>
            <person name="Hayes R."/>
            <person name="Keri Z."/>
            <person name="Labutti K."/>
            <person name="Lipzen A."/>
            <person name="Lombard V."/>
            <person name="Magnuson J."/>
            <person name="Maillard F."/>
            <person name="Morin E."/>
            <person name="Murat C."/>
            <person name="Nolan M."/>
            <person name="Ohm R."/>
            <person name="Pangilinan J."/>
            <person name="Pereira M."/>
            <person name="Perotto S."/>
            <person name="Peter M."/>
            <person name="Riley R."/>
            <person name="Sitrit Y."/>
            <person name="Stielow B."/>
            <person name="Szollosi G."/>
            <person name="Zifcakova L."/>
            <person name="Stursova M."/>
            <person name="Spatafora J.W."/>
            <person name="Tedersoo L."/>
            <person name="Vaario L.-M."/>
            <person name="Yamada A."/>
            <person name="Yan M."/>
            <person name="Wang P."/>
            <person name="Xu J."/>
            <person name="Bruns T."/>
            <person name="Baldrian P."/>
            <person name="Vilgalys R."/>
            <person name="Henrissat B."/>
            <person name="Grigoriev I.V."/>
            <person name="Hibbett D."/>
            <person name="Nagy L.G."/>
            <person name="Martin F.M."/>
        </authorList>
    </citation>
    <scope>NUCLEOTIDE SEQUENCE</scope>
    <source>
        <strain evidence="2">UH-Tt-Lm1</strain>
    </source>
</reference>
<reference evidence="2" key="1">
    <citation type="journal article" date="2020" name="Nat. Commun.">
        <title>Large-scale genome sequencing of mycorrhizal fungi provides insights into the early evolution of symbiotic traits.</title>
        <authorList>
            <person name="Miyauchi S."/>
            <person name="Kiss E."/>
            <person name="Kuo A."/>
            <person name="Drula E."/>
            <person name="Kohler A."/>
            <person name="Sanchez-Garcia M."/>
            <person name="Morin E."/>
            <person name="Andreopoulos B."/>
            <person name="Barry K.W."/>
            <person name="Bonito G."/>
            <person name="Buee M."/>
            <person name="Carver A."/>
            <person name="Chen C."/>
            <person name="Cichocki N."/>
            <person name="Clum A."/>
            <person name="Culley D."/>
            <person name="Crous P.W."/>
            <person name="Fauchery L."/>
            <person name="Girlanda M."/>
            <person name="Hayes R.D."/>
            <person name="Keri Z."/>
            <person name="LaButti K."/>
            <person name="Lipzen A."/>
            <person name="Lombard V."/>
            <person name="Magnuson J."/>
            <person name="Maillard F."/>
            <person name="Murat C."/>
            <person name="Nolan M."/>
            <person name="Ohm R.A."/>
            <person name="Pangilinan J."/>
            <person name="Pereira M.F."/>
            <person name="Perotto S."/>
            <person name="Peter M."/>
            <person name="Pfister S."/>
            <person name="Riley R."/>
            <person name="Sitrit Y."/>
            <person name="Stielow J.B."/>
            <person name="Szollosi G."/>
            <person name="Zifcakova L."/>
            <person name="Stursova M."/>
            <person name="Spatafora J.W."/>
            <person name="Tedersoo L."/>
            <person name="Vaario L.M."/>
            <person name="Yamada A."/>
            <person name="Yan M."/>
            <person name="Wang P."/>
            <person name="Xu J."/>
            <person name="Bruns T."/>
            <person name="Baldrian P."/>
            <person name="Vilgalys R."/>
            <person name="Dunand C."/>
            <person name="Henrissat B."/>
            <person name="Grigoriev I.V."/>
            <person name="Hibbett D."/>
            <person name="Nagy L.G."/>
            <person name="Martin F.M."/>
        </authorList>
    </citation>
    <scope>NUCLEOTIDE SEQUENCE</scope>
    <source>
        <strain evidence="2">UH-Tt-Lm1</strain>
    </source>
</reference>
<organism evidence="2 3">
    <name type="scientific">Thelephora terrestris</name>
    <dbReference type="NCBI Taxonomy" id="56493"/>
    <lineage>
        <taxon>Eukaryota</taxon>
        <taxon>Fungi</taxon>
        <taxon>Dikarya</taxon>
        <taxon>Basidiomycota</taxon>
        <taxon>Agaricomycotina</taxon>
        <taxon>Agaricomycetes</taxon>
        <taxon>Thelephorales</taxon>
        <taxon>Thelephoraceae</taxon>
        <taxon>Thelephora</taxon>
    </lineage>
</organism>
<evidence type="ECO:0000313" key="2">
    <source>
        <dbReference type="EMBL" id="KAF9793537.1"/>
    </source>
</evidence>
<accession>A0A9P6HVL4</accession>
<proteinExistence type="predicted"/>
<dbReference type="Proteomes" id="UP000736335">
    <property type="component" value="Unassembled WGS sequence"/>
</dbReference>
<keyword evidence="3" id="KW-1185">Reference proteome</keyword>
<comment type="caution">
    <text evidence="2">The sequence shown here is derived from an EMBL/GenBank/DDBJ whole genome shotgun (WGS) entry which is preliminary data.</text>
</comment>
<evidence type="ECO:0000313" key="3">
    <source>
        <dbReference type="Proteomes" id="UP000736335"/>
    </source>
</evidence>
<evidence type="ECO:0000256" key="1">
    <source>
        <dbReference type="SAM" id="MobiDB-lite"/>
    </source>
</evidence>
<name>A0A9P6HVL4_9AGAM</name>
<protein>
    <submittedName>
        <fullName evidence="2">Uncharacterized protein</fullName>
    </submittedName>
</protein>
<feature type="region of interest" description="Disordered" evidence="1">
    <location>
        <begin position="203"/>
        <end position="224"/>
    </location>
</feature>